<evidence type="ECO:0000313" key="1">
    <source>
        <dbReference type="EMBL" id="PDX89599.1"/>
    </source>
</evidence>
<evidence type="ECO:0000313" key="3">
    <source>
        <dbReference type="Proteomes" id="UP000220438"/>
    </source>
</evidence>
<organism evidence="1 3">
    <name type="scientific">Faecalibacterium prausnitzii</name>
    <dbReference type="NCBI Taxonomy" id="853"/>
    <lineage>
        <taxon>Bacteria</taxon>
        <taxon>Bacillati</taxon>
        <taxon>Bacillota</taxon>
        <taxon>Clostridia</taxon>
        <taxon>Eubacteriales</taxon>
        <taxon>Oscillospiraceae</taxon>
        <taxon>Faecalibacterium</taxon>
    </lineage>
</organism>
<dbReference type="Proteomes" id="UP000261079">
    <property type="component" value="Unassembled WGS sequence"/>
</dbReference>
<gene>
    <name evidence="1" type="ORF">CHR61_05380</name>
    <name evidence="2" type="ORF">DW905_01775</name>
</gene>
<dbReference type="AlphaFoldDB" id="A0A2A7BE49"/>
<proteinExistence type="predicted"/>
<reference evidence="2 4" key="2">
    <citation type="submission" date="2018-08" db="EMBL/GenBank/DDBJ databases">
        <title>A genome reference for cultivated species of the human gut microbiota.</title>
        <authorList>
            <person name="Zou Y."/>
            <person name="Xue W."/>
            <person name="Luo G."/>
        </authorList>
    </citation>
    <scope>NUCLEOTIDE SEQUENCE [LARGE SCALE GENOMIC DNA]</scope>
    <source>
        <strain evidence="2 4">AM42-11AC</strain>
    </source>
</reference>
<accession>A0A2A7BE49</accession>
<name>A0A2A7BE49_9FIRM</name>
<dbReference type="EMBL" id="QVEZ01000001">
    <property type="protein sequence ID" value="RGC07322.1"/>
    <property type="molecule type" value="Genomic_DNA"/>
</dbReference>
<evidence type="ECO:0000313" key="4">
    <source>
        <dbReference type="Proteomes" id="UP000261079"/>
    </source>
</evidence>
<dbReference type="RefSeq" id="WP_097770581.1">
    <property type="nucleotide sequence ID" value="NZ_CABVEM010000009.1"/>
</dbReference>
<dbReference type="Proteomes" id="UP000220438">
    <property type="component" value="Unassembled WGS sequence"/>
</dbReference>
<comment type="caution">
    <text evidence="1">The sequence shown here is derived from an EMBL/GenBank/DDBJ whole genome shotgun (WGS) entry which is preliminary data.</text>
</comment>
<sequence>MSYTKEQIDQLWKESVRRERSLVAEYKRTHYIPSRATISTPEIDAERAEQKRLYGEYCKLIANRKG</sequence>
<evidence type="ECO:0000313" key="2">
    <source>
        <dbReference type="EMBL" id="RGC07322.1"/>
    </source>
</evidence>
<dbReference type="EMBL" id="NOUW01000017">
    <property type="protein sequence ID" value="PDX89599.1"/>
    <property type="molecule type" value="Genomic_DNA"/>
</dbReference>
<protein>
    <submittedName>
        <fullName evidence="1">Uncharacterized protein</fullName>
    </submittedName>
</protein>
<reference evidence="1 3" key="1">
    <citation type="journal article" date="2017" name="Front. Microbiol.">
        <title>New Insights into the Diversity of the Genus Faecalibacterium.</title>
        <authorList>
            <person name="Benevides L."/>
            <person name="Burman S."/>
            <person name="Martin R."/>
            <person name="Robert V."/>
            <person name="Thomas M."/>
            <person name="Miquel S."/>
            <person name="Chain F."/>
            <person name="Sokol H."/>
            <person name="Bermudez-Humaran L.G."/>
            <person name="Morrison M."/>
            <person name="Langella P."/>
            <person name="Azevedo V.A."/>
            <person name="Chatel J.M."/>
            <person name="Soares S."/>
        </authorList>
    </citation>
    <scope>NUCLEOTIDE SEQUENCE [LARGE SCALE GENOMIC DNA]</scope>
    <source>
        <strain evidence="1 3">AHMP21</strain>
    </source>
</reference>